<accession>A0A2U3BCC1</accession>
<comment type="caution">
    <text evidence="1">The sequence shown here is derived from an EMBL/GenBank/DDBJ whole genome shotgun (WGS) entry which is preliminary data.</text>
</comment>
<dbReference type="Pfam" id="PF09839">
    <property type="entry name" value="DUF2066"/>
    <property type="match status" value="1"/>
</dbReference>
<dbReference type="AlphaFoldDB" id="A0A2U3BCC1"/>
<dbReference type="Proteomes" id="UP000245362">
    <property type="component" value="Unassembled WGS sequence"/>
</dbReference>
<sequence>MAAAKDVLSCSLARSCLSSLLHLWSVGSSMRYIAFLLLGLLASPSYALTNVDVYSAEVLLDGAASDAENTARRQGMAQVIVRATGDKQAADNPVVIKALRNSGEYLSQIGYGTLSEQQTLRMVFNAPQIRSLLTQAQLPFWSEERASVLVWLVEETRYGRDIVWEQSEDDAVSTLKYYAGLRGLPVTVPVGDIEDVTGISPPELWGGFVQSIGKASERYPADAVLVLRISGDADNSQIRYTLYDDKPALLASSSETPVSGQSRGSFSSALEQAVDQVSDYFSAKNSVQYSGEASGAVTAQFIEINSSDDFFALEKQIKALNSVAGVDLMNISGNEVTLRIHLLTSEENFEGELTGSLHIRKFDIEPFGEQLSESVPEFQMQSPLSDDPTVAVESTGEVVPVSVGESTVVPETQEDEPSFVFEWVR</sequence>
<proteinExistence type="predicted"/>
<protein>
    <submittedName>
        <fullName evidence="1">DUF2066 domain-containing protein</fullName>
    </submittedName>
</protein>
<keyword evidence="2" id="KW-1185">Reference proteome</keyword>
<gene>
    <name evidence="1" type="ORF">DI392_04845</name>
</gene>
<name>A0A2U3BCC1_9VIBR</name>
<dbReference type="EMBL" id="QFWT01000002">
    <property type="protein sequence ID" value="PWI34442.1"/>
    <property type="molecule type" value="Genomic_DNA"/>
</dbReference>
<evidence type="ECO:0000313" key="2">
    <source>
        <dbReference type="Proteomes" id="UP000245362"/>
    </source>
</evidence>
<organism evidence="1 2">
    <name type="scientific">Vibrio albus</name>
    <dbReference type="NCBI Taxonomy" id="2200953"/>
    <lineage>
        <taxon>Bacteria</taxon>
        <taxon>Pseudomonadati</taxon>
        <taxon>Pseudomonadota</taxon>
        <taxon>Gammaproteobacteria</taxon>
        <taxon>Vibrionales</taxon>
        <taxon>Vibrionaceae</taxon>
        <taxon>Vibrio</taxon>
    </lineage>
</organism>
<dbReference type="InterPro" id="IPR018642">
    <property type="entry name" value="DUF2066"/>
</dbReference>
<evidence type="ECO:0000313" key="1">
    <source>
        <dbReference type="EMBL" id="PWI34442.1"/>
    </source>
</evidence>
<reference evidence="1 2" key="1">
    <citation type="submission" date="2018-05" db="EMBL/GenBank/DDBJ databases">
        <title>Vibrio limimaris sp. nov., isolated from marine sediment.</title>
        <authorList>
            <person name="Li C.-M."/>
        </authorList>
    </citation>
    <scope>NUCLEOTIDE SEQUENCE [LARGE SCALE GENOMIC DNA]</scope>
    <source>
        <strain evidence="1 2">E4404</strain>
    </source>
</reference>